<evidence type="ECO:0000313" key="5">
    <source>
        <dbReference type="Proteomes" id="UP000433309"/>
    </source>
</evidence>
<proteinExistence type="predicted"/>
<keyword evidence="1" id="KW-0472">Membrane</keyword>
<keyword evidence="4" id="KW-0378">Hydrolase</keyword>
<name>A0A6I2KYD5_9BURK</name>
<dbReference type="SUPFAM" id="SSF56601">
    <property type="entry name" value="beta-lactamase/transpeptidase-like"/>
    <property type="match status" value="1"/>
</dbReference>
<feature type="domain" description="Beta-lactamase-related" evidence="3">
    <location>
        <begin position="27"/>
        <end position="339"/>
    </location>
</feature>
<keyword evidence="2" id="KW-0732">Signal</keyword>
<dbReference type="Gene3D" id="3.40.710.10">
    <property type="entry name" value="DD-peptidase/beta-lactamase superfamily"/>
    <property type="match status" value="1"/>
</dbReference>
<evidence type="ECO:0000313" key="4">
    <source>
        <dbReference type="EMBL" id="MRW89997.1"/>
    </source>
</evidence>
<dbReference type="Pfam" id="PF00144">
    <property type="entry name" value="Beta-lactamase"/>
    <property type="match status" value="1"/>
</dbReference>
<evidence type="ECO:0000256" key="2">
    <source>
        <dbReference type="SAM" id="SignalP"/>
    </source>
</evidence>
<dbReference type="AlphaFoldDB" id="A0A6I2KYD5"/>
<keyword evidence="1" id="KW-1133">Transmembrane helix</keyword>
<feature type="transmembrane region" description="Helical" evidence="1">
    <location>
        <begin position="403"/>
        <end position="423"/>
    </location>
</feature>
<feature type="chain" id="PRO_5026289173" evidence="2">
    <location>
        <begin position="22"/>
        <end position="468"/>
    </location>
</feature>
<comment type="caution">
    <text evidence="4">The sequence shown here is derived from an EMBL/GenBank/DDBJ whole genome shotgun (WGS) entry which is preliminary data.</text>
</comment>
<sequence length="468" mass="49318">MMSLRSLWLAACMVFSPLAFATDFDALDKYVQSELERAHMPGGALVVVDRTGIVHLQGFGVSGPSGARPGPDTMFQIGSNAKSLTALAIMQQVEAGKLQLDAPLQRYLPWFRVADASASAQITLRHLLNQTSGLPHSEGEQDFAATDDGDGVLERLVRQLADVKLASPPGQRWAYSNINFVVLGCVLEAVSGERYADYLQRHVFTPLGMGHSVASERFPPGAEVATGHRYWFGRPVAADGLPFPPVLAPAGYVYSSARDMGGYLRAHLGRSAVLGVAGLDELHRKGANTGQRYGYAMGWATDSELPAVLTHEGGTPGYTSAMGINVEQGWGYALLLNGSDIMTGGLVTDLGPQIAKFMSGQQPSPRPASRALAPAVAMLCALLAIQVMVALVMLHFRRWLGRVAFAAAGIAGVALAGGLLLVVPARQQISLSGILLFAPDAGWLLVANAVLALAGAAAAILSIRAGRA</sequence>
<keyword evidence="5" id="KW-1185">Reference proteome</keyword>
<dbReference type="InterPro" id="IPR050491">
    <property type="entry name" value="AmpC-like"/>
</dbReference>
<reference evidence="4 5" key="1">
    <citation type="submission" date="2019-11" db="EMBL/GenBank/DDBJ databases">
        <title>Novel species isolated from a subtropical stream in China.</title>
        <authorList>
            <person name="Lu H."/>
        </authorList>
    </citation>
    <scope>NUCLEOTIDE SEQUENCE [LARGE SCALE GENOMIC DNA]</scope>
    <source>
        <strain evidence="4 5">FT80W</strain>
    </source>
</reference>
<dbReference type="InterPro" id="IPR001466">
    <property type="entry name" value="Beta-lactam-related"/>
</dbReference>
<organism evidence="4 5">
    <name type="scientific">Duganella guangzhouensis</name>
    <dbReference type="NCBI Taxonomy" id="2666084"/>
    <lineage>
        <taxon>Bacteria</taxon>
        <taxon>Pseudomonadati</taxon>
        <taxon>Pseudomonadota</taxon>
        <taxon>Betaproteobacteria</taxon>
        <taxon>Burkholderiales</taxon>
        <taxon>Oxalobacteraceae</taxon>
        <taxon>Telluria group</taxon>
        <taxon>Duganella</taxon>
    </lineage>
</organism>
<feature type="transmembrane region" description="Helical" evidence="1">
    <location>
        <begin position="371"/>
        <end position="396"/>
    </location>
</feature>
<dbReference type="PANTHER" id="PTHR46825:SF9">
    <property type="entry name" value="BETA-LACTAMASE-RELATED DOMAIN-CONTAINING PROTEIN"/>
    <property type="match status" value="1"/>
</dbReference>
<feature type="signal peptide" evidence="2">
    <location>
        <begin position="1"/>
        <end position="21"/>
    </location>
</feature>
<dbReference type="PANTHER" id="PTHR46825">
    <property type="entry name" value="D-ALANYL-D-ALANINE-CARBOXYPEPTIDASE/ENDOPEPTIDASE AMPH"/>
    <property type="match status" value="1"/>
</dbReference>
<dbReference type="EMBL" id="WKJK01000003">
    <property type="protein sequence ID" value="MRW89997.1"/>
    <property type="molecule type" value="Genomic_DNA"/>
</dbReference>
<accession>A0A6I2KYD5</accession>
<dbReference type="GO" id="GO:0016787">
    <property type="term" value="F:hydrolase activity"/>
    <property type="evidence" value="ECO:0007669"/>
    <property type="project" value="UniProtKB-KW"/>
</dbReference>
<evidence type="ECO:0000256" key="1">
    <source>
        <dbReference type="SAM" id="Phobius"/>
    </source>
</evidence>
<keyword evidence="1" id="KW-0812">Transmembrane</keyword>
<evidence type="ECO:0000259" key="3">
    <source>
        <dbReference type="Pfam" id="PF00144"/>
    </source>
</evidence>
<dbReference type="InterPro" id="IPR012338">
    <property type="entry name" value="Beta-lactam/transpept-like"/>
</dbReference>
<dbReference type="Proteomes" id="UP000433309">
    <property type="component" value="Unassembled WGS sequence"/>
</dbReference>
<feature type="transmembrane region" description="Helical" evidence="1">
    <location>
        <begin position="443"/>
        <end position="463"/>
    </location>
</feature>
<protein>
    <submittedName>
        <fullName evidence="4">Serine hydrolase</fullName>
    </submittedName>
</protein>
<gene>
    <name evidence="4" type="ORF">GJ699_08390</name>
</gene>